<dbReference type="Pfam" id="PF00857">
    <property type="entry name" value="Isochorismatase"/>
    <property type="match status" value="1"/>
</dbReference>
<keyword evidence="4" id="KW-1185">Reference proteome</keyword>
<dbReference type="InterPro" id="IPR000868">
    <property type="entry name" value="Isochorismatase-like_dom"/>
</dbReference>
<feature type="domain" description="Isochorismatase-like" evidence="2">
    <location>
        <begin position="96"/>
        <end position="282"/>
    </location>
</feature>
<protein>
    <submittedName>
        <fullName evidence="3">Cysteine hydrolase</fullName>
    </submittedName>
</protein>
<comment type="caution">
    <text evidence="3">The sequence shown here is derived from an EMBL/GenBank/DDBJ whole genome shotgun (WGS) entry which is preliminary data.</text>
</comment>
<dbReference type="PANTHER" id="PTHR43540:SF6">
    <property type="entry name" value="ISOCHORISMATASE-LIKE DOMAIN-CONTAINING PROTEIN"/>
    <property type="match status" value="1"/>
</dbReference>
<sequence>MSSETSLRASIDCPPAPAKTLLTPSTLIALMGYPCHRPARVDREIVRLCSTPFCWCERKLCSAARSMACRTRLGIIDPNQYSNLGDTLMKYPPQRTAVLVIDMQNDFCSPAGAMATLGADVAVNAELARRLPGFLDPARAAGCLVVWVRQAAHDQLVSPARRARAEAMGRSPLSVCAAGSWGAELADGLRPAPGDCHLEKTRYSAFVGTPLHNLLRAHERDHVVVVGTAANVCVDSTVREAYMADLAVTLPTDMVGWTRPDLAEPAIRNLGFYFCEATTSAELLSAWSADARAT</sequence>
<evidence type="ECO:0000256" key="1">
    <source>
        <dbReference type="ARBA" id="ARBA00022801"/>
    </source>
</evidence>
<dbReference type="SUPFAM" id="SSF52499">
    <property type="entry name" value="Isochorismatase-like hydrolases"/>
    <property type="match status" value="1"/>
</dbReference>
<dbReference type="Gene3D" id="3.40.50.850">
    <property type="entry name" value="Isochorismatase-like"/>
    <property type="match status" value="1"/>
</dbReference>
<dbReference type="InterPro" id="IPR036380">
    <property type="entry name" value="Isochorismatase-like_sf"/>
</dbReference>
<dbReference type="InterPro" id="IPR050272">
    <property type="entry name" value="Isochorismatase-like_hydrls"/>
</dbReference>
<name>A0A372G248_9ACTN</name>
<dbReference type="GO" id="GO:0016787">
    <property type="term" value="F:hydrolase activity"/>
    <property type="evidence" value="ECO:0007669"/>
    <property type="project" value="UniProtKB-KW"/>
</dbReference>
<organism evidence="3 4">
    <name type="scientific">Micromonospora craniellae</name>
    <dbReference type="NCBI Taxonomy" id="2294034"/>
    <lineage>
        <taxon>Bacteria</taxon>
        <taxon>Bacillati</taxon>
        <taxon>Actinomycetota</taxon>
        <taxon>Actinomycetes</taxon>
        <taxon>Micromonosporales</taxon>
        <taxon>Micromonosporaceae</taxon>
        <taxon>Micromonospora</taxon>
    </lineage>
</organism>
<dbReference type="AlphaFoldDB" id="A0A372G248"/>
<dbReference type="EMBL" id="QVFU01000007">
    <property type="protein sequence ID" value="RFS46800.1"/>
    <property type="molecule type" value="Genomic_DNA"/>
</dbReference>
<reference evidence="3 4" key="1">
    <citation type="submission" date="2018-08" db="EMBL/GenBank/DDBJ databases">
        <title>Verrucosispora craniellae sp. nov., isolated from a marine sponge in the South China Sea.</title>
        <authorList>
            <person name="Li L."/>
            <person name="Lin H.W."/>
        </authorList>
    </citation>
    <scope>NUCLEOTIDE SEQUENCE [LARGE SCALE GENOMIC DNA]</scope>
    <source>
        <strain evidence="3 4">LHW63014</strain>
    </source>
</reference>
<dbReference type="CDD" id="cd00431">
    <property type="entry name" value="cysteine_hydrolases"/>
    <property type="match status" value="1"/>
</dbReference>
<keyword evidence="1 3" id="KW-0378">Hydrolase</keyword>
<evidence type="ECO:0000259" key="2">
    <source>
        <dbReference type="Pfam" id="PF00857"/>
    </source>
</evidence>
<evidence type="ECO:0000313" key="3">
    <source>
        <dbReference type="EMBL" id="RFS46800.1"/>
    </source>
</evidence>
<gene>
    <name evidence="3" type="ORF">D0Q02_09655</name>
</gene>
<proteinExistence type="predicted"/>
<dbReference type="PANTHER" id="PTHR43540">
    <property type="entry name" value="PEROXYUREIDOACRYLATE/UREIDOACRYLATE AMIDOHYDROLASE-RELATED"/>
    <property type="match status" value="1"/>
</dbReference>
<accession>A0A372G248</accession>
<dbReference type="Proteomes" id="UP000262621">
    <property type="component" value="Unassembled WGS sequence"/>
</dbReference>
<evidence type="ECO:0000313" key="4">
    <source>
        <dbReference type="Proteomes" id="UP000262621"/>
    </source>
</evidence>